<evidence type="ECO:0000313" key="13">
    <source>
        <dbReference type="Proteomes" id="UP000288279"/>
    </source>
</evidence>
<dbReference type="AlphaFoldDB" id="A0A432ZKD6"/>
<evidence type="ECO:0000313" key="12">
    <source>
        <dbReference type="EMBL" id="RUO78436.1"/>
    </source>
</evidence>
<dbReference type="InterPro" id="IPR036034">
    <property type="entry name" value="PDZ_sf"/>
</dbReference>
<dbReference type="Gene3D" id="2.30.42.10">
    <property type="match status" value="1"/>
</dbReference>
<evidence type="ECO:0000256" key="9">
    <source>
        <dbReference type="ARBA" id="ARBA00023136"/>
    </source>
</evidence>
<evidence type="ECO:0000259" key="11">
    <source>
        <dbReference type="Pfam" id="PF11356"/>
    </source>
</evidence>
<keyword evidence="6" id="KW-0812">Transmembrane</keyword>
<evidence type="ECO:0000256" key="8">
    <source>
        <dbReference type="ARBA" id="ARBA00022989"/>
    </source>
</evidence>
<dbReference type="EMBL" id="PIQG01000002">
    <property type="protein sequence ID" value="RUO78436.1"/>
    <property type="molecule type" value="Genomic_DNA"/>
</dbReference>
<keyword evidence="3" id="KW-0813">Transport</keyword>
<protein>
    <submittedName>
        <fullName evidence="12">Type II secretion system protein GspC</fullName>
    </submittedName>
</protein>
<accession>A0A432ZKD6</accession>
<comment type="caution">
    <text evidence="12">The sequence shown here is derived from an EMBL/GenBank/DDBJ whole genome shotgun (WGS) entry which is preliminary data.</text>
</comment>
<evidence type="ECO:0000256" key="6">
    <source>
        <dbReference type="ARBA" id="ARBA00022692"/>
    </source>
</evidence>
<feature type="compositionally biased region" description="Polar residues" evidence="10">
    <location>
        <begin position="165"/>
        <end position="179"/>
    </location>
</feature>
<dbReference type="Proteomes" id="UP000288279">
    <property type="component" value="Unassembled WGS sequence"/>
</dbReference>
<comment type="similarity">
    <text evidence="2">Belongs to the GSP C family.</text>
</comment>
<evidence type="ECO:0000256" key="4">
    <source>
        <dbReference type="ARBA" id="ARBA00022475"/>
    </source>
</evidence>
<feature type="domain" description="Type II secretion system protein GspC N-terminal" evidence="11">
    <location>
        <begin position="23"/>
        <end position="153"/>
    </location>
</feature>
<evidence type="ECO:0000256" key="1">
    <source>
        <dbReference type="ARBA" id="ARBA00004533"/>
    </source>
</evidence>
<dbReference type="GO" id="GO:0015628">
    <property type="term" value="P:protein secretion by the type II secretion system"/>
    <property type="evidence" value="ECO:0007669"/>
    <property type="project" value="InterPro"/>
</dbReference>
<keyword evidence="4" id="KW-1003">Cell membrane</keyword>
<sequence length="301" mass="31924">MPMSKLNLAVLGSRALWAVTAIFAALAVWLLAQLTWQVLTPTPEPVAGPLAAASVNRSTPLNLAGVTRLNLFGAAQQRSGSVTSAPKTTLNVRLLGVSASSDPARSAAIIEQRGSQQVYIIGEQLPGSRVELVEIFADRVILDNNGRLETLELEGIGELSDGLRLSTSPTAASAQTNEGQPPRATSADRPQIQRQRLSASQVQRVRSLDAEGVLRYIKIQPVAESGGLRGYRLSPGSDPALFEAAGFESGDIAVAVNGANLSDISTAMQMQEDLKTMNEVTITVVRGDDYIDLKLQVPASE</sequence>
<evidence type="ECO:0000256" key="5">
    <source>
        <dbReference type="ARBA" id="ARBA00022519"/>
    </source>
</evidence>
<dbReference type="GO" id="GO:0005886">
    <property type="term" value="C:plasma membrane"/>
    <property type="evidence" value="ECO:0007669"/>
    <property type="project" value="UniProtKB-SubCell"/>
</dbReference>
<dbReference type="SUPFAM" id="SSF50156">
    <property type="entry name" value="PDZ domain-like"/>
    <property type="match status" value="1"/>
</dbReference>
<keyword evidence="13" id="KW-1185">Reference proteome</keyword>
<keyword evidence="9" id="KW-0472">Membrane</keyword>
<dbReference type="InterPro" id="IPR001639">
    <property type="entry name" value="T2SS_protein-GspC"/>
</dbReference>
<proteinExistence type="inferred from homology"/>
<keyword evidence="7" id="KW-0653">Protein transport</keyword>
<name>A0A432ZKD6_9GAMM</name>
<dbReference type="Pfam" id="PF11356">
    <property type="entry name" value="T2SSC"/>
    <property type="match status" value="1"/>
</dbReference>
<evidence type="ECO:0000256" key="10">
    <source>
        <dbReference type="SAM" id="MobiDB-lite"/>
    </source>
</evidence>
<reference evidence="12 13" key="1">
    <citation type="journal article" date="2011" name="Front. Microbiol.">
        <title>Genomic signatures of strain selection and enhancement in Bacillus atrophaeus var. globigii, a historical biowarfare simulant.</title>
        <authorList>
            <person name="Gibbons H.S."/>
            <person name="Broomall S.M."/>
            <person name="McNew L.A."/>
            <person name="Daligault H."/>
            <person name="Chapman C."/>
            <person name="Bruce D."/>
            <person name="Karavis M."/>
            <person name="Krepps M."/>
            <person name="McGregor P.A."/>
            <person name="Hong C."/>
            <person name="Park K.H."/>
            <person name="Akmal A."/>
            <person name="Feldman A."/>
            <person name="Lin J.S."/>
            <person name="Chang W.E."/>
            <person name="Higgs B.W."/>
            <person name="Demirev P."/>
            <person name="Lindquist J."/>
            <person name="Liem A."/>
            <person name="Fochler E."/>
            <person name="Read T.D."/>
            <person name="Tapia R."/>
            <person name="Johnson S."/>
            <person name="Bishop-Lilly K.A."/>
            <person name="Detter C."/>
            <person name="Han C."/>
            <person name="Sozhamannan S."/>
            <person name="Rosenzweig C.N."/>
            <person name="Skowronski E.W."/>
        </authorList>
    </citation>
    <scope>NUCLEOTIDE SEQUENCE [LARGE SCALE GENOMIC DNA]</scope>
    <source>
        <strain evidence="12 13">PIT1</strain>
    </source>
</reference>
<dbReference type="NCBIfam" id="TIGR01713">
    <property type="entry name" value="typeII_sec_gspC"/>
    <property type="match status" value="1"/>
</dbReference>
<dbReference type="Gene3D" id="2.30.30.830">
    <property type="match status" value="1"/>
</dbReference>
<feature type="region of interest" description="Disordered" evidence="10">
    <location>
        <begin position="164"/>
        <end position="195"/>
    </location>
</feature>
<evidence type="ECO:0000256" key="2">
    <source>
        <dbReference type="ARBA" id="ARBA00007986"/>
    </source>
</evidence>
<keyword evidence="8" id="KW-1133">Transmembrane helix</keyword>
<keyword evidence="5" id="KW-0997">Cell inner membrane</keyword>
<organism evidence="12 13">
    <name type="scientific">Pseudidiomarina taiwanensis</name>
    <dbReference type="NCBI Taxonomy" id="337250"/>
    <lineage>
        <taxon>Bacteria</taxon>
        <taxon>Pseudomonadati</taxon>
        <taxon>Pseudomonadota</taxon>
        <taxon>Gammaproteobacteria</taxon>
        <taxon>Alteromonadales</taxon>
        <taxon>Idiomarinaceae</taxon>
        <taxon>Pseudidiomarina</taxon>
    </lineage>
</organism>
<dbReference type="GO" id="GO:0015627">
    <property type="term" value="C:type II protein secretion system complex"/>
    <property type="evidence" value="ECO:0007669"/>
    <property type="project" value="InterPro"/>
</dbReference>
<dbReference type="InterPro" id="IPR024961">
    <property type="entry name" value="T2SS_GspC_N"/>
</dbReference>
<evidence type="ECO:0000256" key="7">
    <source>
        <dbReference type="ARBA" id="ARBA00022927"/>
    </source>
</evidence>
<evidence type="ECO:0000256" key="3">
    <source>
        <dbReference type="ARBA" id="ARBA00022448"/>
    </source>
</evidence>
<comment type="subcellular location">
    <subcellularLocation>
        <location evidence="1">Cell inner membrane</location>
    </subcellularLocation>
</comment>
<gene>
    <name evidence="12" type="primary">gspC</name>
    <name evidence="12" type="ORF">CWI83_05260</name>
</gene>